<keyword evidence="2" id="KW-1185">Reference proteome</keyword>
<dbReference type="KEGG" id="mten:GWK48_00820"/>
<dbReference type="AlphaFoldDB" id="A0A6N0NVG6"/>
<protein>
    <recommendedName>
        <fullName evidence="3">ABC transporter ATP-binding protein</fullName>
    </recommendedName>
</protein>
<proteinExistence type="predicted"/>
<gene>
    <name evidence="1" type="ORF">GWK48_00820</name>
</gene>
<reference evidence="1 2" key="1">
    <citation type="submission" date="2020-02" db="EMBL/GenBank/DDBJ databases">
        <title>Comparative genome analysis reveals the metabolism and evolution of the thermophilic archaeal genus Metallosphaera.</title>
        <authorList>
            <person name="Jiang C."/>
        </authorList>
    </citation>
    <scope>NUCLEOTIDE SEQUENCE [LARGE SCALE GENOMIC DNA]</scope>
    <source>
        <strain evidence="1 2">Ric-A</strain>
    </source>
</reference>
<dbReference type="OrthoDB" id="41496at2157"/>
<accession>A0A6N0NVG6</accession>
<dbReference type="EMBL" id="CP049074">
    <property type="protein sequence ID" value="QKQ99130.1"/>
    <property type="molecule type" value="Genomic_DNA"/>
</dbReference>
<dbReference type="Proteomes" id="UP000509301">
    <property type="component" value="Chromosome"/>
</dbReference>
<name>A0A6N0NVG6_9CREN</name>
<organism evidence="1 2">
    <name type="scientific">Metallosphaera tengchongensis</name>
    <dbReference type="NCBI Taxonomy" id="1532350"/>
    <lineage>
        <taxon>Archaea</taxon>
        <taxon>Thermoproteota</taxon>
        <taxon>Thermoprotei</taxon>
        <taxon>Sulfolobales</taxon>
        <taxon>Sulfolobaceae</taxon>
        <taxon>Metallosphaera</taxon>
    </lineage>
</organism>
<evidence type="ECO:0000313" key="1">
    <source>
        <dbReference type="EMBL" id="QKQ99130.1"/>
    </source>
</evidence>
<evidence type="ECO:0008006" key="3">
    <source>
        <dbReference type="Google" id="ProtNLM"/>
    </source>
</evidence>
<dbReference type="InterPro" id="IPR027417">
    <property type="entry name" value="P-loop_NTPase"/>
</dbReference>
<dbReference type="Gene3D" id="3.40.50.300">
    <property type="entry name" value="P-loop containing nucleotide triphosphate hydrolases"/>
    <property type="match status" value="1"/>
</dbReference>
<sequence>MISLKDPSIEVKNVTCILGEWGEDKSNLSLKLRKGIGEIQYLDPYTGAYLSKSEGAKATYVVPREMRRGNMNSKDLLAGWFRSSKRAEEVMFLLDIPDDNLNNISDVNLSKVYMSPLLKENVKFAVIEDFFQLIEEQGKFRALKYLFKILRSKRMDALLMISTTDLLFPCDQIYVMYDGEIVEEGGGLLHPYTMALNNSSTKIGRKGEKLNVVEVGRGSPSGCVFHDYCQFLKVDKVLQRKCRLEKPPMWDLGASKVKCWKYWHQ</sequence>
<dbReference type="GeneID" id="55640444"/>
<evidence type="ECO:0000313" key="2">
    <source>
        <dbReference type="Proteomes" id="UP000509301"/>
    </source>
</evidence>
<dbReference type="RefSeq" id="WP_174628727.1">
    <property type="nucleotide sequence ID" value="NZ_CP049074.1"/>
</dbReference>